<protein>
    <submittedName>
        <fullName evidence="1">Uncharacterized protein</fullName>
    </submittedName>
</protein>
<dbReference type="Proteomes" id="UP000011988">
    <property type="component" value="Unassembled WGS sequence"/>
</dbReference>
<reference evidence="1 2" key="1">
    <citation type="submission" date="2013-01" db="EMBL/GenBank/DDBJ databases">
        <authorList>
            <person name="Harkins D.M."/>
            <person name="Durkin A.S."/>
            <person name="Brinkac L.M."/>
            <person name="Haft D.H."/>
            <person name="Selengut J.D."/>
            <person name="Sanka R."/>
            <person name="DePew J."/>
            <person name="Purushe J."/>
            <person name="Galloway R.L."/>
            <person name="Vinetz J.M."/>
            <person name="Sutton G.G."/>
            <person name="Nierman W.C."/>
            <person name="Fouts D.E."/>
        </authorList>
    </citation>
    <scope>NUCLEOTIDE SEQUENCE [LARGE SCALE GENOMIC DNA]</scope>
    <source>
        <strain evidence="1 2">79601</strain>
    </source>
</reference>
<proteinExistence type="predicted"/>
<comment type="caution">
    <text evidence="1">The sequence shown here is derived from an EMBL/GenBank/DDBJ whole genome shotgun (WGS) entry which is preliminary data.</text>
</comment>
<dbReference type="EMBL" id="ANIK01000077">
    <property type="protein sequence ID" value="EMJ92803.1"/>
    <property type="molecule type" value="Genomic_DNA"/>
</dbReference>
<gene>
    <name evidence="1" type="ORF">LEP1GSC194_3851</name>
</gene>
<organism evidence="1 2">
    <name type="scientific">Leptospira alstonii serovar Sichuan str. 79601</name>
    <dbReference type="NCBI Taxonomy" id="1218565"/>
    <lineage>
        <taxon>Bacteria</taxon>
        <taxon>Pseudomonadati</taxon>
        <taxon>Spirochaetota</taxon>
        <taxon>Spirochaetia</taxon>
        <taxon>Leptospirales</taxon>
        <taxon>Leptospiraceae</taxon>
        <taxon>Leptospira</taxon>
    </lineage>
</organism>
<evidence type="ECO:0000313" key="1">
    <source>
        <dbReference type="EMBL" id="EMJ92803.1"/>
    </source>
</evidence>
<dbReference type="AlphaFoldDB" id="M6CV67"/>
<name>M6CV67_9LEPT</name>
<accession>M6CV67</accession>
<evidence type="ECO:0000313" key="2">
    <source>
        <dbReference type="Proteomes" id="UP000011988"/>
    </source>
</evidence>
<sequence>MLRQSRVILKRNIDSLCGSFIQIESARFYRKGFYYFCVDLAFIHY</sequence>